<dbReference type="RefSeq" id="WP_193538966.1">
    <property type="nucleotide sequence ID" value="NZ_AP031438.1"/>
</dbReference>
<gene>
    <name evidence="3" type="ORF">INF37_14035</name>
</gene>
<proteinExistence type="predicted"/>
<dbReference type="InterPro" id="IPR026881">
    <property type="entry name" value="WYL_dom"/>
</dbReference>
<dbReference type="Proteomes" id="UP000806211">
    <property type="component" value="Unassembled WGS sequence"/>
</dbReference>
<dbReference type="Pfam" id="PF25583">
    <property type="entry name" value="WCX"/>
    <property type="match status" value="1"/>
</dbReference>
<feature type="domain" description="WCX" evidence="2">
    <location>
        <begin position="251"/>
        <end position="325"/>
    </location>
</feature>
<keyword evidence="4" id="KW-1185">Reference proteome</keyword>
<dbReference type="PROSITE" id="PS52050">
    <property type="entry name" value="WYL"/>
    <property type="match status" value="1"/>
</dbReference>
<accession>A0ABR9REX3</accession>
<dbReference type="EMBL" id="JADCKF010000015">
    <property type="protein sequence ID" value="MBE5057103.1"/>
    <property type="molecule type" value="Genomic_DNA"/>
</dbReference>
<comment type="caution">
    <text evidence="3">The sequence shown here is derived from an EMBL/GenBank/DDBJ whole genome shotgun (WGS) entry which is preliminary data.</text>
</comment>
<reference evidence="3 4" key="1">
    <citation type="submission" date="2020-10" db="EMBL/GenBank/DDBJ databases">
        <title>ChiBAC.</title>
        <authorList>
            <person name="Zenner C."/>
            <person name="Hitch T.C.A."/>
            <person name="Clavel T."/>
        </authorList>
    </citation>
    <scope>NUCLEOTIDE SEQUENCE [LARGE SCALE GENOMIC DNA]</scope>
    <source>
        <strain evidence="3 4">DSM 107456</strain>
    </source>
</reference>
<evidence type="ECO:0000313" key="4">
    <source>
        <dbReference type="Proteomes" id="UP000806211"/>
    </source>
</evidence>
<organism evidence="3 4">
    <name type="scientific">Pseudoflavonifractor gallinarum</name>
    <dbReference type="NCBI Taxonomy" id="2779352"/>
    <lineage>
        <taxon>Bacteria</taxon>
        <taxon>Bacillati</taxon>
        <taxon>Bacillota</taxon>
        <taxon>Clostridia</taxon>
        <taxon>Eubacteriales</taxon>
        <taxon>Oscillospiraceae</taxon>
        <taxon>Pseudoflavonifractor</taxon>
    </lineage>
</organism>
<dbReference type="Pfam" id="PF13280">
    <property type="entry name" value="WYL"/>
    <property type="match status" value="1"/>
</dbReference>
<dbReference type="InterPro" id="IPR057727">
    <property type="entry name" value="WCX_dom"/>
</dbReference>
<sequence>MSRARLLHILSILETETNISCGLTLQEICRILFEKYPEERCSEQRVRKDISVLQVLSAEKLVPFELKYESGPHNQRKYKLYRPAFGLNEARMVFDSISISQFLSPTQKNSLISQLEGFLSQREVRQLKQRVRVRPCLMQNEQLPQTLQVTYRAIDEQKCLRFDYSRFDIAGRQQIRKTYRHIRPIQVVWEQEHYYLVAINPEHDEDDRQRNYRIDRMRNVAFDTGEWRKVKEFGFSYGQFDMFSAKEKRIVTFRVHPYLLDMVFETFGTNIICHPDDKRQDWIVFSAEVELSAGFDRWVLRQTDKIEVLAPPSVRNRIHELLENIIKSYRK</sequence>
<protein>
    <submittedName>
        <fullName evidence="3">WYL domain-containing protein</fullName>
    </submittedName>
</protein>
<dbReference type="InterPro" id="IPR051534">
    <property type="entry name" value="CBASS_pafABC_assoc_protein"/>
</dbReference>
<dbReference type="PANTHER" id="PTHR34580:SF1">
    <property type="entry name" value="PROTEIN PAFC"/>
    <property type="match status" value="1"/>
</dbReference>
<name>A0ABR9REX3_9FIRM</name>
<feature type="domain" description="WYL" evidence="1">
    <location>
        <begin position="146"/>
        <end position="220"/>
    </location>
</feature>
<evidence type="ECO:0000259" key="1">
    <source>
        <dbReference type="Pfam" id="PF13280"/>
    </source>
</evidence>
<evidence type="ECO:0000259" key="2">
    <source>
        <dbReference type="Pfam" id="PF25583"/>
    </source>
</evidence>
<evidence type="ECO:0000313" key="3">
    <source>
        <dbReference type="EMBL" id="MBE5057103.1"/>
    </source>
</evidence>
<dbReference type="PANTHER" id="PTHR34580">
    <property type="match status" value="1"/>
</dbReference>